<dbReference type="InterPro" id="IPR052483">
    <property type="entry name" value="bZIP_transcription_regulators"/>
</dbReference>
<dbReference type="Gene3D" id="1.20.5.170">
    <property type="match status" value="1"/>
</dbReference>
<keyword evidence="6" id="KW-0175">Coiled coil</keyword>
<sequence length="174" mass="20501">MNEKRIKSDEPHLSLSLKTPIEYKSVNKFPSLEEALNSEIKNGQVDPNMNMKKLRRTISNRLSAQRSRMRKTEYIDLLKKEAKDLEERIAFLGRKIENDKDNNKKLQLENQMLKLQLDSITNKSNLLAVQNEELEAELKRLKEPEDEEDEEYIDIDQYLNFDNMNFSPSRNDGI</sequence>
<evidence type="ECO:0000256" key="4">
    <source>
        <dbReference type="ARBA" id="ARBA00023163"/>
    </source>
</evidence>
<reference evidence="9" key="2">
    <citation type="submission" date="2025-08" db="UniProtKB">
        <authorList>
            <consortium name="RefSeq"/>
        </authorList>
    </citation>
    <scope>IDENTIFICATION</scope>
</reference>
<organism evidence="8 9">
    <name type="scientific">Solanum pennellii</name>
    <name type="common">Tomato</name>
    <name type="synonym">Lycopersicon pennellii</name>
    <dbReference type="NCBI Taxonomy" id="28526"/>
    <lineage>
        <taxon>Eukaryota</taxon>
        <taxon>Viridiplantae</taxon>
        <taxon>Streptophyta</taxon>
        <taxon>Embryophyta</taxon>
        <taxon>Tracheophyta</taxon>
        <taxon>Spermatophyta</taxon>
        <taxon>Magnoliopsida</taxon>
        <taxon>eudicotyledons</taxon>
        <taxon>Gunneridae</taxon>
        <taxon>Pentapetalae</taxon>
        <taxon>asterids</taxon>
        <taxon>lamiids</taxon>
        <taxon>Solanales</taxon>
        <taxon>Solanaceae</taxon>
        <taxon>Solanoideae</taxon>
        <taxon>Solaneae</taxon>
        <taxon>Solanum</taxon>
        <taxon>Solanum subgen. Lycopersicon</taxon>
    </lineage>
</organism>
<dbReference type="PROSITE" id="PS00036">
    <property type="entry name" value="BZIP_BASIC"/>
    <property type="match status" value="1"/>
</dbReference>
<dbReference type="PROSITE" id="PS50217">
    <property type="entry name" value="BZIP"/>
    <property type="match status" value="1"/>
</dbReference>
<dbReference type="RefSeq" id="XP_015069612.2">
    <property type="nucleotide sequence ID" value="XM_015214126.2"/>
</dbReference>
<dbReference type="PANTHER" id="PTHR46391:SF17">
    <property type="entry name" value="BASIC LEUCINE ZIPPER 19-LIKE"/>
    <property type="match status" value="1"/>
</dbReference>
<evidence type="ECO:0000256" key="2">
    <source>
        <dbReference type="ARBA" id="ARBA00023015"/>
    </source>
</evidence>
<dbReference type="InterPro" id="IPR045314">
    <property type="entry name" value="bZIP_plant_GBF1"/>
</dbReference>
<evidence type="ECO:0000256" key="1">
    <source>
        <dbReference type="ARBA" id="ARBA00004123"/>
    </source>
</evidence>
<evidence type="ECO:0000256" key="5">
    <source>
        <dbReference type="ARBA" id="ARBA00023242"/>
    </source>
</evidence>
<feature type="domain" description="BZIP" evidence="7">
    <location>
        <begin position="50"/>
        <end position="113"/>
    </location>
</feature>
<dbReference type="Proteomes" id="UP000694930">
    <property type="component" value="Chromosome 3"/>
</dbReference>
<feature type="coiled-coil region" evidence="6">
    <location>
        <begin position="68"/>
        <end position="151"/>
    </location>
</feature>
<protein>
    <submittedName>
        <fullName evidence="9">Basic leucine zipper 34-like</fullName>
    </submittedName>
</protein>
<evidence type="ECO:0000259" key="7">
    <source>
        <dbReference type="PROSITE" id="PS50217"/>
    </source>
</evidence>
<dbReference type="SUPFAM" id="SSF57959">
    <property type="entry name" value="Leucine zipper domain"/>
    <property type="match status" value="1"/>
</dbReference>
<dbReference type="Pfam" id="PF00170">
    <property type="entry name" value="bZIP_1"/>
    <property type="match status" value="1"/>
</dbReference>
<dbReference type="GeneID" id="107014267"/>
<keyword evidence="8" id="KW-1185">Reference proteome</keyword>
<evidence type="ECO:0000256" key="3">
    <source>
        <dbReference type="ARBA" id="ARBA00023125"/>
    </source>
</evidence>
<keyword evidence="5" id="KW-0539">Nucleus</keyword>
<dbReference type="InterPro" id="IPR046347">
    <property type="entry name" value="bZIP_sf"/>
</dbReference>
<keyword evidence="2" id="KW-0805">Transcription regulation</keyword>
<dbReference type="PANTHER" id="PTHR46391">
    <property type="entry name" value="BASIC LEUCINE ZIPPER 34"/>
    <property type="match status" value="1"/>
</dbReference>
<dbReference type="CDD" id="cd14702">
    <property type="entry name" value="bZIP_plant_GBF1"/>
    <property type="match status" value="1"/>
</dbReference>
<name>A0ABM1GDK7_SOLPN</name>
<proteinExistence type="predicted"/>
<reference evidence="8" key="1">
    <citation type="journal article" date="2014" name="Nat. Genet.">
        <title>The genome of the stress-tolerant wild tomato species Solanum pennellii.</title>
        <authorList>
            <person name="Bolger A."/>
            <person name="Scossa F."/>
            <person name="Bolger M.E."/>
            <person name="Lanz C."/>
            <person name="Maumus F."/>
            <person name="Tohge T."/>
            <person name="Quesneville H."/>
            <person name="Alseekh S."/>
            <person name="Sorensen I."/>
            <person name="Lichtenstein G."/>
            <person name="Fich E.A."/>
            <person name="Conte M."/>
            <person name="Keller H."/>
            <person name="Schneeberger K."/>
            <person name="Schwacke R."/>
            <person name="Ofner I."/>
            <person name="Vrebalov J."/>
            <person name="Xu Y."/>
            <person name="Osorio S."/>
            <person name="Aflitos S.A."/>
            <person name="Schijlen E."/>
            <person name="Jimenez-Gomez J.M."/>
            <person name="Ryngajllo M."/>
            <person name="Kimura S."/>
            <person name="Kumar R."/>
            <person name="Koenig D."/>
            <person name="Headland L.R."/>
            <person name="Maloof J.N."/>
            <person name="Sinha N."/>
            <person name="van Ham R.C."/>
            <person name="Lankhorst R.K."/>
            <person name="Mao L."/>
            <person name="Vogel A."/>
            <person name="Arsova B."/>
            <person name="Panstruga R."/>
            <person name="Fei Z."/>
            <person name="Rose J.K."/>
            <person name="Zamir D."/>
            <person name="Carrari F."/>
            <person name="Giovannoni J.J."/>
            <person name="Weigel D."/>
            <person name="Usadel B."/>
            <person name="Fernie A.R."/>
        </authorList>
    </citation>
    <scope>NUCLEOTIDE SEQUENCE [LARGE SCALE GENOMIC DNA]</scope>
    <source>
        <strain evidence="8">cv. LA0716</strain>
    </source>
</reference>
<dbReference type="InterPro" id="IPR004827">
    <property type="entry name" value="bZIP"/>
</dbReference>
<keyword evidence="4" id="KW-0804">Transcription</keyword>
<evidence type="ECO:0000256" key="6">
    <source>
        <dbReference type="SAM" id="Coils"/>
    </source>
</evidence>
<dbReference type="SMART" id="SM00338">
    <property type="entry name" value="BRLZ"/>
    <property type="match status" value="1"/>
</dbReference>
<accession>A0ABM1GDK7</accession>
<evidence type="ECO:0000313" key="9">
    <source>
        <dbReference type="RefSeq" id="XP_015069612.2"/>
    </source>
</evidence>
<gene>
    <name evidence="9" type="primary">LOC107014267</name>
</gene>
<keyword evidence="3" id="KW-0238">DNA-binding</keyword>
<comment type="subcellular location">
    <subcellularLocation>
        <location evidence="1">Nucleus</location>
    </subcellularLocation>
</comment>
<evidence type="ECO:0000313" key="8">
    <source>
        <dbReference type="Proteomes" id="UP000694930"/>
    </source>
</evidence>